<evidence type="ECO:0000259" key="10">
    <source>
        <dbReference type="Pfam" id="PF02770"/>
    </source>
</evidence>
<dbReference type="SUPFAM" id="SSF47203">
    <property type="entry name" value="Acyl-CoA dehydrogenase C-terminal domain-like"/>
    <property type="match status" value="1"/>
</dbReference>
<dbReference type="Pfam" id="PF02771">
    <property type="entry name" value="Acyl-CoA_dh_N"/>
    <property type="match status" value="1"/>
</dbReference>
<keyword evidence="3 8" id="KW-0285">Flavoprotein</keyword>
<dbReference type="InterPro" id="IPR036250">
    <property type="entry name" value="AcylCo_DH-like_C"/>
</dbReference>
<sequence>MHFKLSEEHEMIRKMVRDFAKNEVAPTAAERDEEERFDRELFDQMAELGLTGIPWPEEYGGIGSDYLAYVIAIEELSRVCASTGVTLSAHTSLAGWPIFKFGTEEQKQKFLRPMAEGKKIGAYGLTEPGSGSDAGGMKTTAKRDGDHYILNGSKIFITNGGIADIYVVFALTDPESKQRGTSAFIVESDTPGFSVGKKESKLGIRSSPTTEIMFENCRIPVENLLGEEGQGFKVAMQTLDGGRNGIAAQAVGIAQGALDASVEYARERHQFGKPIAAQQGIGFKLADMATDVEAARLLTYQAAWLESEGLPYGKESAMSKVFAGDTAMKVTTEAVQVFGGYGYTKDYPVERYMRDAKITQIYEGTQEIQRLVISRMLTK</sequence>
<dbReference type="InterPro" id="IPR009075">
    <property type="entry name" value="AcylCo_DH/oxidase_C"/>
</dbReference>
<comment type="catalytic activity">
    <reaction evidence="6">
        <text>a 2,3-saturated acyl-CoA + A = a 2,3-dehydroacyl-CoA + AH2</text>
        <dbReference type="Rhea" id="RHEA:48608"/>
        <dbReference type="ChEBI" id="CHEBI:13193"/>
        <dbReference type="ChEBI" id="CHEBI:17499"/>
        <dbReference type="ChEBI" id="CHEBI:60015"/>
        <dbReference type="ChEBI" id="CHEBI:65111"/>
    </reaction>
</comment>
<dbReference type="AlphaFoldDB" id="A0A9X6WP67"/>
<dbReference type="FunFam" id="1.10.540.10:FF:000002">
    <property type="entry name" value="Acyl-CoA dehydrogenase FadE19"/>
    <property type="match status" value="1"/>
</dbReference>
<dbReference type="GO" id="GO:0003995">
    <property type="term" value="F:acyl-CoA dehydrogenase activity"/>
    <property type="evidence" value="ECO:0007669"/>
    <property type="project" value="InterPro"/>
</dbReference>
<dbReference type="Pfam" id="PF00441">
    <property type="entry name" value="Acyl-CoA_dh_1"/>
    <property type="match status" value="1"/>
</dbReference>
<evidence type="ECO:0000256" key="3">
    <source>
        <dbReference type="ARBA" id="ARBA00022630"/>
    </source>
</evidence>
<organism evidence="13 15">
    <name type="scientific">Bacillus thuringiensis</name>
    <dbReference type="NCBI Taxonomy" id="1428"/>
    <lineage>
        <taxon>Bacteria</taxon>
        <taxon>Bacillati</taxon>
        <taxon>Bacillota</taxon>
        <taxon>Bacilli</taxon>
        <taxon>Bacillales</taxon>
        <taxon>Bacillaceae</taxon>
        <taxon>Bacillus</taxon>
        <taxon>Bacillus cereus group</taxon>
    </lineage>
</organism>
<evidence type="ECO:0000256" key="5">
    <source>
        <dbReference type="ARBA" id="ARBA00023002"/>
    </source>
</evidence>
<reference evidence="12 14" key="1">
    <citation type="submission" date="2017-09" db="EMBL/GenBank/DDBJ databases">
        <title>Large-scale bioinformatics analysis of Bacillus genomes uncovers conserved roles of natural products in bacterial physiology.</title>
        <authorList>
            <consortium name="Agbiome Team Llc"/>
            <person name="Bleich R.M."/>
            <person name="Kirk G.J."/>
            <person name="Santa Maria K.C."/>
            <person name="Allen S.E."/>
            <person name="Farag S."/>
            <person name="Shank E.A."/>
            <person name="Bowers A."/>
        </authorList>
    </citation>
    <scope>NUCLEOTIDE SEQUENCE [LARGE SCALE GENOMIC DNA]</scope>
    <source>
        <strain evidence="12 14">AFS005140</strain>
    </source>
</reference>
<keyword evidence="4 8" id="KW-0274">FAD</keyword>
<dbReference type="GO" id="GO:0050660">
    <property type="term" value="F:flavin adenine dinucleotide binding"/>
    <property type="evidence" value="ECO:0007669"/>
    <property type="project" value="InterPro"/>
</dbReference>
<dbReference type="Pfam" id="PF02770">
    <property type="entry name" value="Acyl-CoA_dh_M"/>
    <property type="match status" value="1"/>
</dbReference>
<evidence type="ECO:0000313" key="12">
    <source>
        <dbReference type="EMBL" id="PER57236.1"/>
    </source>
</evidence>
<dbReference type="FunFam" id="1.20.140.10:FF:000004">
    <property type="entry name" value="Acyl-CoA dehydrogenase FadE25"/>
    <property type="match status" value="1"/>
</dbReference>
<dbReference type="EMBL" id="NUVX01000027">
    <property type="protein sequence ID" value="PFJ39125.1"/>
    <property type="molecule type" value="Genomic_DNA"/>
</dbReference>
<dbReference type="FunFam" id="2.40.110.10:FF:000001">
    <property type="entry name" value="Acyl-CoA dehydrogenase, mitochondrial"/>
    <property type="match status" value="1"/>
</dbReference>
<feature type="domain" description="Acyl-CoA oxidase/dehydrogenase middle" evidence="10">
    <location>
        <begin position="122"/>
        <end position="217"/>
    </location>
</feature>
<dbReference type="PANTHER" id="PTHR43884:SF41">
    <property type="entry name" value="ACYL-COA DEHYDROGENASE"/>
    <property type="match status" value="1"/>
</dbReference>
<evidence type="ECO:0000313" key="13">
    <source>
        <dbReference type="EMBL" id="PFJ39125.1"/>
    </source>
</evidence>
<dbReference type="SUPFAM" id="SSF56645">
    <property type="entry name" value="Acyl-CoA dehydrogenase NM domain-like"/>
    <property type="match status" value="1"/>
</dbReference>
<dbReference type="InterPro" id="IPR006091">
    <property type="entry name" value="Acyl-CoA_Oxase/DH_mid-dom"/>
</dbReference>
<accession>A0A9X6WP67</accession>
<dbReference type="InterPro" id="IPR009100">
    <property type="entry name" value="AcylCoA_DH/oxidase_NM_dom_sf"/>
</dbReference>
<evidence type="ECO:0000256" key="8">
    <source>
        <dbReference type="RuleBase" id="RU362125"/>
    </source>
</evidence>
<dbReference type="InterPro" id="IPR006089">
    <property type="entry name" value="Acyl-CoA_DH_CS"/>
</dbReference>
<comment type="caution">
    <text evidence="13">The sequence shown here is derived from an EMBL/GenBank/DDBJ whole genome shotgun (WGS) entry which is preliminary data.</text>
</comment>
<dbReference type="Proteomes" id="UP000224003">
    <property type="component" value="Unassembled WGS sequence"/>
</dbReference>
<evidence type="ECO:0000256" key="7">
    <source>
        <dbReference type="ARBA" id="ARBA00067585"/>
    </source>
</evidence>
<proteinExistence type="inferred from homology"/>
<evidence type="ECO:0000256" key="2">
    <source>
        <dbReference type="ARBA" id="ARBA00009347"/>
    </source>
</evidence>
<evidence type="ECO:0000313" key="15">
    <source>
        <dbReference type="Proteomes" id="UP000224003"/>
    </source>
</evidence>
<dbReference type="InterPro" id="IPR013786">
    <property type="entry name" value="AcylCoA_DH/ox_N"/>
</dbReference>
<name>A0A9X6WP67_BACTU</name>
<dbReference type="PROSITE" id="PS00072">
    <property type="entry name" value="ACYL_COA_DH_1"/>
    <property type="match status" value="1"/>
</dbReference>
<keyword evidence="5 8" id="KW-0560">Oxidoreductase</keyword>
<dbReference type="InterPro" id="IPR046373">
    <property type="entry name" value="Acyl-CoA_Oxase/DH_mid-dom_sf"/>
</dbReference>
<evidence type="ECO:0000259" key="11">
    <source>
        <dbReference type="Pfam" id="PF02771"/>
    </source>
</evidence>
<dbReference type="Gene3D" id="2.40.110.10">
    <property type="entry name" value="Butyryl-CoA Dehydrogenase, subunit A, domain 2"/>
    <property type="match status" value="1"/>
</dbReference>
<evidence type="ECO:0000256" key="6">
    <source>
        <dbReference type="ARBA" id="ARBA00052546"/>
    </source>
</evidence>
<evidence type="ECO:0000256" key="1">
    <source>
        <dbReference type="ARBA" id="ARBA00001974"/>
    </source>
</evidence>
<dbReference type="CDD" id="cd01158">
    <property type="entry name" value="SCAD_SBCAD"/>
    <property type="match status" value="1"/>
</dbReference>
<feature type="domain" description="Acyl-CoA dehydrogenase/oxidase N-terminal" evidence="11">
    <location>
        <begin position="6"/>
        <end position="118"/>
    </location>
</feature>
<gene>
    <name evidence="12" type="ORF">CN495_05730</name>
    <name evidence="13" type="ORF">COJ15_15640</name>
</gene>
<dbReference type="PANTHER" id="PTHR43884">
    <property type="entry name" value="ACYL-COA DEHYDROGENASE"/>
    <property type="match status" value="1"/>
</dbReference>
<dbReference type="Proteomes" id="UP000219897">
    <property type="component" value="Unassembled WGS sequence"/>
</dbReference>
<reference evidence="13 15" key="2">
    <citation type="submission" date="2017-09" db="EMBL/GenBank/DDBJ databases">
        <title>Large-scale bioinformatics analysis of Bacillus genomes uncovers conserved roles of natural products in bacterial physiology.</title>
        <authorList>
            <consortium name="Agbiome Team Llc"/>
            <person name="Bleich R.M."/>
            <person name="Grubbs K.J."/>
            <person name="Santa Maria K.C."/>
            <person name="Allen S.E."/>
            <person name="Farag S."/>
            <person name="Shank E.A."/>
            <person name="Bowers A."/>
        </authorList>
    </citation>
    <scope>NUCLEOTIDE SEQUENCE [LARGE SCALE GENOMIC DNA]</scope>
    <source>
        <strain evidence="13 15">AFS085496</strain>
    </source>
</reference>
<evidence type="ECO:0000313" key="14">
    <source>
        <dbReference type="Proteomes" id="UP000219897"/>
    </source>
</evidence>
<evidence type="ECO:0000256" key="4">
    <source>
        <dbReference type="ARBA" id="ARBA00022827"/>
    </source>
</evidence>
<protein>
    <recommendedName>
        <fullName evidence="7">Acyl-CoA dehydrogenase</fullName>
    </recommendedName>
</protein>
<comment type="cofactor">
    <cofactor evidence="1 8">
        <name>FAD</name>
        <dbReference type="ChEBI" id="CHEBI:57692"/>
    </cofactor>
</comment>
<dbReference type="EMBL" id="NTYF01000015">
    <property type="protein sequence ID" value="PER57236.1"/>
    <property type="molecule type" value="Genomic_DNA"/>
</dbReference>
<comment type="similarity">
    <text evidence="2 8">Belongs to the acyl-CoA dehydrogenase family.</text>
</comment>
<feature type="domain" description="Acyl-CoA dehydrogenase/oxidase C-terminal" evidence="9">
    <location>
        <begin position="229"/>
        <end position="376"/>
    </location>
</feature>
<dbReference type="Gene3D" id="1.10.540.10">
    <property type="entry name" value="Acyl-CoA dehydrogenase/oxidase, N-terminal domain"/>
    <property type="match status" value="1"/>
</dbReference>
<dbReference type="Gene3D" id="1.20.140.10">
    <property type="entry name" value="Butyryl-CoA Dehydrogenase, subunit A, domain 3"/>
    <property type="match status" value="1"/>
</dbReference>
<dbReference type="InterPro" id="IPR037069">
    <property type="entry name" value="AcylCoA_DH/ox_N_sf"/>
</dbReference>
<dbReference type="PROSITE" id="PS00073">
    <property type="entry name" value="ACYL_COA_DH_2"/>
    <property type="match status" value="1"/>
</dbReference>
<dbReference type="RefSeq" id="WP_000545550.1">
    <property type="nucleotide sequence ID" value="NZ_JAJHQA010000001.1"/>
</dbReference>
<evidence type="ECO:0000259" key="9">
    <source>
        <dbReference type="Pfam" id="PF00441"/>
    </source>
</evidence>
<dbReference type="PIRSF" id="PIRSF016578">
    <property type="entry name" value="HsaA"/>
    <property type="match status" value="1"/>
</dbReference>